<sequence>MSKQVNKSKIRQEEVLQYEMLEPILDSLFIEIKELSKKKQDGVLNETKVKMVNRVLTKIKALLANDPTNEFLDLLDEEKPPTNSDAVLILAQFQTAMEQFKRKHWNRGAHTWDILHETS</sequence>
<dbReference type="Proteomes" id="UP000192277">
    <property type="component" value="Unassembled WGS sequence"/>
</dbReference>
<comment type="caution">
    <text evidence="1">The sequence shown here is derived from an EMBL/GenBank/DDBJ whole genome shotgun (WGS) entry which is preliminary data.</text>
</comment>
<organism evidence="1 2">
    <name type="scientific">Niastella koreensis</name>
    <dbReference type="NCBI Taxonomy" id="354356"/>
    <lineage>
        <taxon>Bacteria</taxon>
        <taxon>Pseudomonadati</taxon>
        <taxon>Bacteroidota</taxon>
        <taxon>Chitinophagia</taxon>
        <taxon>Chitinophagales</taxon>
        <taxon>Chitinophagaceae</taxon>
        <taxon>Niastella</taxon>
    </lineage>
</organism>
<evidence type="ECO:0000313" key="1">
    <source>
        <dbReference type="EMBL" id="OQP44272.1"/>
    </source>
</evidence>
<dbReference type="EMBL" id="LWBO01000028">
    <property type="protein sequence ID" value="OQP44272.1"/>
    <property type="molecule type" value="Genomic_DNA"/>
</dbReference>
<proteinExistence type="predicted"/>
<accession>A0ABX3NT11</accession>
<dbReference type="RefSeq" id="WP_014219615.1">
    <property type="nucleotide sequence ID" value="NZ_LWBO01000028.1"/>
</dbReference>
<evidence type="ECO:0000313" key="2">
    <source>
        <dbReference type="Proteomes" id="UP000192277"/>
    </source>
</evidence>
<keyword evidence="2" id="KW-1185">Reference proteome</keyword>
<reference evidence="1 2" key="1">
    <citation type="submission" date="2016-04" db="EMBL/GenBank/DDBJ databases">
        <authorList>
            <person name="Chen L."/>
            <person name="Zhuang W."/>
            <person name="Wang G."/>
        </authorList>
    </citation>
    <scope>NUCLEOTIDE SEQUENCE [LARGE SCALE GENOMIC DNA]</scope>
    <source>
        <strain evidence="2">GR20</strain>
    </source>
</reference>
<name>A0ABX3NT11_9BACT</name>
<protein>
    <submittedName>
        <fullName evidence="1">Uncharacterized protein</fullName>
    </submittedName>
</protein>
<gene>
    <name evidence="1" type="ORF">A4D02_35435</name>
</gene>